<name>A0AAD5Z2F9_9POAL</name>
<evidence type="ECO:0000259" key="8">
    <source>
        <dbReference type="PROSITE" id="PS50011"/>
    </source>
</evidence>
<evidence type="ECO:0000256" key="2">
    <source>
        <dbReference type="ARBA" id="ARBA00022679"/>
    </source>
</evidence>
<dbReference type="Pfam" id="PF07714">
    <property type="entry name" value="PK_Tyr_Ser-Thr"/>
    <property type="match status" value="1"/>
</dbReference>
<dbReference type="FunFam" id="3.30.200.20:FF:000178">
    <property type="entry name" value="serine/threonine-protein kinase PBS1-like"/>
    <property type="match status" value="1"/>
</dbReference>
<evidence type="ECO:0000256" key="3">
    <source>
        <dbReference type="ARBA" id="ARBA00022741"/>
    </source>
</evidence>
<keyword evidence="7" id="KW-0732">Signal</keyword>
<feature type="signal peptide" evidence="7">
    <location>
        <begin position="1"/>
        <end position="20"/>
    </location>
</feature>
<keyword evidence="4 5" id="KW-0067">ATP-binding</keyword>
<dbReference type="SUPFAM" id="SSF56112">
    <property type="entry name" value="Protein kinase-like (PK-like)"/>
    <property type="match status" value="1"/>
</dbReference>
<keyword evidence="10" id="KW-1185">Reference proteome</keyword>
<dbReference type="PROSITE" id="PS50011">
    <property type="entry name" value="PROTEIN_KINASE_DOM"/>
    <property type="match status" value="1"/>
</dbReference>
<reference evidence="9 10" key="1">
    <citation type="journal article" date="2022" name="Cell">
        <title>Repeat-based holocentromeres influence genome architecture and karyotype evolution.</title>
        <authorList>
            <person name="Hofstatter P.G."/>
            <person name="Thangavel G."/>
            <person name="Lux T."/>
            <person name="Neumann P."/>
            <person name="Vondrak T."/>
            <person name="Novak P."/>
            <person name="Zhang M."/>
            <person name="Costa L."/>
            <person name="Castellani M."/>
            <person name="Scott A."/>
            <person name="Toegelov H."/>
            <person name="Fuchs J."/>
            <person name="Mata-Sucre Y."/>
            <person name="Dias Y."/>
            <person name="Vanzela A.L.L."/>
            <person name="Huettel B."/>
            <person name="Almeida C.C.S."/>
            <person name="Simkova H."/>
            <person name="Souza G."/>
            <person name="Pedrosa-Harand A."/>
            <person name="Macas J."/>
            <person name="Mayer K.F.X."/>
            <person name="Houben A."/>
            <person name="Marques A."/>
        </authorList>
    </citation>
    <scope>NUCLEOTIDE SEQUENCE [LARGE SCALE GENOMIC DNA]</scope>
    <source>
        <strain evidence="9">RhyTen1mFocal</strain>
    </source>
</reference>
<feature type="binding site" evidence="5">
    <location>
        <position position="451"/>
    </location>
    <ligand>
        <name>ATP</name>
        <dbReference type="ChEBI" id="CHEBI:30616"/>
    </ligand>
</feature>
<comment type="subcellular location">
    <subcellularLocation>
        <location evidence="1">Membrane</location>
        <topology evidence="1">Single-pass membrane protein</topology>
    </subcellularLocation>
</comment>
<dbReference type="PANTHER" id="PTHR45631">
    <property type="entry name" value="OS07G0107800 PROTEIN-RELATED"/>
    <property type="match status" value="1"/>
</dbReference>
<dbReference type="PROSITE" id="PS00107">
    <property type="entry name" value="PROTEIN_KINASE_ATP"/>
    <property type="match status" value="1"/>
</dbReference>
<dbReference type="AlphaFoldDB" id="A0AAD5Z2F9"/>
<evidence type="ECO:0000256" key="1">
    <source>
        <dbReference type="ARBA" id="ARBA00004167"/>
    </source>
</evidence>
<evidence type="ECO:0000256" key="5">
    <source>
        <dbReference type="PROSITE-ProRule" id="PRU10141"/>
    </source>
</evidence>
<evidence type="ECO:0000256" key="7">
    <source>
        <dbReference type="SAM" id="SignalP"/>
    </source>
</evidence>
<dbReference type="GO" id="GO:0004672">
    <property type="term" value="F:protein kinase activity"/>
    <property type="evidence" value="ECO:0007669"/>
    <property type="project" value="InterPro"/>
</dbReference>
<keyword evidence="2" id="KW-0808">Transferase</keyword>
<feature type="transmembrane region" description="Helical" evidence="6">
    <location>
        <begin position="363"/>
        <end position="387"/>
    </location>
</feature>
<keyword evidence="6" id="KW-1133">Transmembrane helix</keyword>
<dbReference type="InterPro" id="IPR001245">
    <property type="entry name" value="Ser-Thr/Tyr_kinase_cat_dom"/>
</dbReference>
<keyword evidence="6" id="KW-0812">Transmembrane</keyword>
<dbReference type="InterPro" id="IPR000719">
    <property type="entry name" value="Prot_kinase_dom"/>
</dbReference>
<accession>A0AAD5Z2F9</accession>
<dbReference type="Proteomes" id="UP001210211">
    <property type="component" value="Unassembled WGS sequence"/>
</dbReference>
<dbReference type="InterPro" id="IPR017441">
    <property type="entry name" value="Protein_kinase_ATP_BS"/>
</dbReference>
<protein>
    <recommendedName>
        <fullName evidence="8">Protein kinase domain-containing protein</fullName>
    </recommendedName>
</protein>
<dbReference type="GO" id="GO:0016020">
    <property type="term" value="C:membrane"/>
    <property type="evidence" value="ECO:0007669"/>
    <property type="project" value="UniProtKB-SubCell"/>
</dbReference>
<sequence>MKVLWCFVVLSAIYSAVIEGQTTTKGFINIDCGETSGTTFQGILYVSDDSYIDTGENHNIDPTYPSSTNQARTLRRFPNGTRNCYTLWNVTKGEKYLVRATFLYGNYDGKQTVQTSSPIQFDLYIDVSFWRRVNITDASVEYAHEYRLFTSSVDYQEKILMTVYPDDPYDRLWHWHLYDTSILKSINTTASITHYRSDNFEAPYSVLQTALTPVSSSNLTTVSFDVTSDNPHPNLLLYYAVLHMTELQELSGNQSRQYDIYLNDFKWFPALKPPYCKAYYLANSGFQLQYFSHNVFTLVQLSNSTLPPILNAIEVYWSMTIEANQLTSTTDGHDYLIVLQYIMQWIDSCSTCGANSNKNTSTVIITISAVVVAVVVVIMGLLLLWILGRRTRRRGSTTEQYSETQVHSEMRKFTYEELKDITDSFSRTIGSGGFGNVYYGCLENQMEVAVKVCFQESTERNKQFLAEVRSLSLVHHRNLVTLVGYCKDGVNLAVVYEYLPRGSLLDHLRGLS</sequence>
<organism evidence="9 10">
    <name type="scientific">Rhynchospora tenuis</name>
    <dbReference type="NCBI Taxonomy" id="198213"/>
    <lineage>
        <taxon>Eukaryota</taxon>
        <taxon>Viridiplantae</taxon>
        <taxon>Streptophyta</taxon>
        <taxon>Embryophyta</taxon>
        <taxon>Tracheophyta</taxon>
        <taxon>Spermatophyta</taxon>
        <taxon>Magnoliopsida</taxon>
        <taxon>Liliopsida</taxon>
        <taxon>Poales</taxon>
        <taxon>Cyperaceae</taxon>
        <taxon>Cyperoideae</taxon>
        <taxon>Rhynchosporeae</taxon>
        <taxon>Rhynchospora</taxon>
    </lineage>
</organism>
<dbReference type="Pfam" id="PF12819">
    <property type="entry name" value="Malectin_like"/>
    <property type="match status" value="2"/>
</dbReference>
<dbReference type="InterPro" id="IPR011009">
    <property type="entry name" value="Kinase-like_dom_sf"/>
</dbReference>
<evidence type="ECO:0000256" key="6">
    <source>
        <dbReference type="SAM" id="Phobius"/>
    </source>
</evidence>
<feature type="chain" id="PRO_5042045268" description="Protein kinase domain-containing protein" evidence="7">
    <location>
        <begin position="21"/>
        <end position="512"/>
    </location>
</feature>
<feature type="domain" description="Protein kinase" evidence="8">
    <location>
        <begin position="423"/>
        <end position="512"/>
    </location>
</feature>
<dbReference type="Gene3D" id="3.30.200.20">
    <property type="entry name" value="Phosphorylase Kinase, domain 1"/>
    <property type="match status" value="1"/>
</dbReference>
<evidence type="ECO:0000256" key="4">
    <source>
        <dbReference type="ARBA" id="ARBA00022840"/>
    </source>
</evidence>
<keyword evidence="3 5" id="KW-0547">Nucleotide-binding</keyword>
<dbReference type="EMBL" id="JAMRDG010000020">
    <property type="protein sequence ID" value="KAJ3678994.1"/>
    <property type="molecule type" value="Genomic_DNA"/>
</dbReference>
<evidence type="ECO:0000313" key="10">
    <source>
        <dbReference type="Proteomes" id="UP001210211"/>
    </source>
</evidence>
<comment type="caution">
    <text evidence="9">The sequence shown here is derived from an EMBL/GenBank/DDBJ whole genome shotgun (WGS) entry which is preliminary data.</text>
</comment>
<proteinExistence type="predicted"/>
<dbReference type="PANTHER" id="PTHR45631:SF202">
    <property type="entry name" value="SENESCENCE-INDUCED RECEPTOR-LIKE SERINE_THREONINE-PROTEIN KINASE"/>
    <property type="match status" value="1"/>
</dbReference>
<dbReference type="GO" id="GO:0005524">
    <property type="term" value="F:ATP binding"/>
    <property type="evidence" value="ECO:0007669"/>
    <property type="project" value="UniProtKB-UniRule"/>
</dbReference>
<gene>
    <name evidence="9" type="ORF">LUZ61_021158</name>
</gene>
<evidence type="ECO:0000313" key="9">
    <source>
        <dbReference type="EMBL" id="KAJ3678994.1"/>
    </source>
</evidence>
<dbReference type="InterPro" id="IPR024788">
    <property type="entry name" value="Malectin-like_Carb-bd_dom"/>
</dbReference>
<keyword evidence="6" id="KW-0472">Membrane</keyword>